<protein>
    <submittedName>
        <fullName evidence="2">Uncharacterized protein</fullName>
    </submittedName>
</protein>
<dbReference type="AlphaFoldDB" id="G4Q396"/>
<reference evidence="2 3" key="1">
    <citation type="journal article" date="2011" name="J. Bacteriol.">
        <title>Complete genome sequence of Acidaminococcus intestini RYC-MR95, a Gram-negative bacterium from the phylum Firmicutes.</title>
        <authorList>
            <person name="D'Auria G."/>
            <person name="Galan J.C."/>
            <person name="Rodriguez-Alcayna M."/>
            <person name="Moya A."/>
            <person name="Baquero F."/>
            <person name="Latorre A."/>
        </authorList>
    </citation>
    <scope>NUCLEOTIDE SEQUENCE [LARGE SCALE GENOMIC DNA]</scope>
    <source>
        <strain evidence="2 3">RyC-MR95</strain>
    </source>
</reference>
<name>G4Q396_ACIIR</name>
<gene>
    <name evidence="2" type="ordered locus">Acin_1688</name>
</gene>
<evidence type="ECO:0000256" key="1">
    <source>
        <dbReference type="SAM" id="MobiDB-lite"/>
    </source>
</evidence>
<proteinExistence type="predicted"/>
<dbReference type="InParanoid" id="G4Q396"/>
<evidence type="ECO:0000313" key="3">
    <source>
        <dbReference type="Proteomes" id="UP000007093"/>
    </source>
</evidence>
<feature type="region of interest" description="Disordered" evidence="1">
    <location>
        <begin position="13"/>
        <end position="42"/>
    </location>
</feature>
<sequence length="42" mass="4963">MSLIKGWRKCEDNVKMDQSKERAMKKRRPHFPMAPGLNDFGQ</sequence>
<evidence type="ECO:0000313" key="2">
    <source>
        <dbReference type="EMBL" id="AEQ22902.1"/>
    </source>
</evidence>
<organism evidence="2 3">
    <name type="scientific">Acidaminococcus intestini (strain RyC-MR95)</name>
    <dbReference type="NCBI Taxonomy" id="568816"/>
    <lineage>
        <taxon>Bacteria</taxon>
        <taxon>Bacillati</taxon>
        <taxon>Bacillota</taxon>
        <taxon>Negativicutes</taxon>
        <taxon>Acidaminococcales</taxon>
        <taxon>Acidaminococcaceae</taxon>
        <taxon>Acidaminococcus</taxon>
    </lineage>
</organism>
<keyword evidence="3" id="KW-1185">Reference proteome</keyword>
<dbReference type="Proteomes" id="UP000007093">
    <property type="component" value="Chromosome"/>
</dbReference>
<accession>G4Q396</accession>
<dbReference type="HOGENOM" id="CLU_3245831_0_0_9"/>
<dbReference type="PATRIC" id="fig|568816.4.peg.1639"/>
<dbReference type="KEGG" id="ain:Acin_1688"/>
<dbReference type="EMBL" id="CP003058">
    <property type="protein sequence ID" value="AEQ22902.1"/>
    <property type="molecule type" value="Genomic_DNA"/>
</dbReference>
<feature type="compositionally biased region" description="Basic and acidic residues" evidence="1">
    <location>
        <begin position="13"/>
        <end position="22"/>
    </location>
</feature>